<evidence type="ECO:0000313" key="1">
    <source>
        <dbReference type="EMBL" id="PRX57694.1"/>
    </source>
</evidence>
<dbReference type="Proteomes" id="UP000237640">
    <property type="component" value="Unassembled WGS sequence"/>
</dbReference>
<dbReference type="SUPFAM" id="SSF55729">
    <property type="entry name" value="Acyl-CoA N-acyltransferases (Nat)"/>
    <property type="match status" value="1"/>
</dbReference>
<keyword evidence="1" id="KW-0808">Transferase</keyword>
<accession>A0A2T0MJD8</accession>
<dbReference type="AlphaFoldDB" id="A0A2T0MJD8"/>
<name>A0A2T0MJD8_9FLAO</name>
<keyword evidence="2" id="KW-1185">Reference proteome</keyword>
<evidence type="ECO:0000313" key="2">
    <source>
        <dbReference type="Proteomes" id="UP000237640"/>
    </source>
</evidence>
<comment type="caution">
    <text evidence="1">The sequence shown here is derived from an EMBL/GenBank/DDBJ whole genome shotgun (WGS) entry which is preliminary data.</text>
</comment>
<reference evidence="1 2" key="1">
    <citation type="submission" date="2018-03" db="EMBL/GenBank/DDBJ databases">
        <title>Genomic Encyclopedia of Archaeal and Bacterial Type Strains, Phase II (KMG-II): from individual species to whole genera.</title>
        <authorList>
            <person name="Goeker M."/>
        </authorList>
    </citation>
    <scope>NUCLEOTIDE SEQUENCE [LARGE SCALE GENOMIC DNA]</scope>
    <source>
        <strain evidence="1 2">DSM 25027</strain>
    </source>
</reference>
<dbReference type="Gene3D" id="3.40.630.30">
    <property type="match status" value="1"/>
</dbReference>
<protein>
    <submittedName>
        <fullName evidence="1">Acetyltransferase (GNAT) family protein</fullName>
    </submittedName>
</protein>
<gene>
    <name evidence="1" type="ORF">CLV81_1704</name>
</gene>
<sequence>MLLGKSMKIIKYSELDKETKSQLNRFIDEEFGHIPIVMQTEWATPDWTVILYQNNEIATFYNIIDRKIIINDIEVKIAGVNNVITPKKYRGNGYASKALRETKDFVFNELNSKFGVLLCAEALIPFYEQLDWYKVNCPVYFEQSDGKKLWKANTMLLTKKNKLNPKKIDLNGLPW</sequence>
<dbReference type="InterPro" id="IPR016181">
    <property type="entry name" value="Acyl_CoA_acyltransferase"/>
</dbReference>
<dbReference type="EMBL" id="PVYX01000001">
    <property type="protein sequence ID" value="PRX57694.1"/>
    <property type="molecule type" value="Genomic_DNA"/>
</dbReference>
<proteinExistence type="predicted"/>
<organism evidence="1 2">
    <name type="scientific">Flagellimonas meridianipacifica</name>
    <dbReference type="NCBI Taxonomy" id="1080225"/>
    <lineage>
        <taxon>Bacteria</taxon>
        <taxon>Pseudomonadati</taxon>
        <taxon>Bacteroidota</taxon>
        <taxon>Flavobacteriia</taxon>
        <taxon>Flavobacteriales</taxon>
        <taxon>Flavobacteriaceae</taxon>
        <taxon>Flagellimonas</taxon>
    </lineage>
</organism>
<dbReference type="Pfam" id="PF13527">
    <property type="entry name" value="Acetyltransf_9"/>
    <property type="match status" value="1"/>
</dbReference>
<dbReference type="GO" id="GO:0016740">
    <property type="term" value="F:transferase activity"/>
    <property type="evidence" value="ECO:0007669"/>
    <property type="project" value="UniProtKB-KW"/>
</dbReference>